<dbReference type="InterPro" id="IPR000944">
    <property type="entry name" value="Tscrpt_reg_Rrf2"/>
</dbReference>
<evidence type="ECO:0000313" key="1">
    <source>
        <dbReference type="EMBL" id="SHK10155.1"/>
    </source>
</evidence>
<dbReference type="STRING" id="633813.SAMN04488087_0278"/>
<evidence type="ECO:0000313" key="2">
    <source>
        <dbReference type="Proteomes" id="UP000185812"/>
    </source>
</evidence>
<accession>A0A1M6PQD1</accession>
<dbReference type="InterPro" id="IPR036390">
    <property type="entry name" value="WH_DNA-bd_sf"/>
</dbReference>
<dbReference type="RefSeq" id="WP_072714126.1">
    <property type="nucleotide sequence ID" value="NZ_FRAU01000001.1"/>
</dbReference>
<protein>
    <submittedName>
        <fullName evidence="1">Transcriptional regulator, BadM/Rrf2 family</fullName>
    </submittedName>
</protein>
<dbReference type="PROSITE" id="PS51197">
    <property type="entry name" value="HTH_RRF2_2"/>
    <property type="match status" value="1"/>
</dbReference>
<organism evidence="1 2">
    <name type="scientific">Rhodothermus profundi</name>
    <dbReference type="NCBI Taxonomy" id="633813"/>
    <lineage>
        <taxon>Bacteria</taxon>
        <taxon>Pseudomonadati</taxon>
        <taxon>Rhodothermota</taxon>
        <taxon>Rhodothermia</taxon>
        <taxon>Rhodothermales</taxon>
        <taxon>Rhodothermaceae</taxon>
        <taxon>Rhodothermus</taxon>
    </lineage>
</organism>
<sequence length="142" mass="15735">MFSRACEYGLRAVLYLAALNHNGYVSIREIGERLNISVPFLTKIFQKLTQAGLMQSLRGPSGGVMFARSPEEITLFDVIVAIDGPDLFTECVLGLPGCGEAAPCPLHDRWKEVRNPIRDLFAATTLAEMARRIQEARLRLTA</sequence>
<dbReference type="SUPFAM" id="SSF46785">
    <property type="entry name" value="Winged helix' DNA-binding domain"/>
    <property type="match status" value="1"/>
</dbReference>
<dbReference type="AlphaFoldDB" id="A0A1M6PQD1"/>
<reference evidence="2" key="1">
    <citation type="submission" date="2016-11" db="EMBL/GenBank/DDBJ databases">
        <authorList>
            <person name="Varghese N."/>
            <person name="Submissions S."/>
        </authorList>
    </citation>
    <scope>NUCLEOTIDE SEQUENCE [LARGE SCALE GENOMIC DNA]</scope>
    <source>
        <strain evidence="2">DSM 22212</strain>
    </source>
</reference>
<name>A0A1M6PQD1_9BACT</name>
<gene>
    <name evidence="1" type="ORF">SAMN04488087_0278</name>
</gene>
<dbReference type="InterPro" id="IPR030489">
    <property type="entry name" value="TR_Rrf2-type_CS"/>
</dbReference>
<dbReference type="Proteomes" id="UP000185812">
    <property type="component" value="Unassembled WGS sequence"/>
</dbReference>
<dbReference type="GO" id="GO:0005829">
    <property type="term" value="C:cytosol"/>
    <property type="evidence" value="ECO:0007669"/>
    <property type="project" value="TreeGrafter"/>
</dbReference>
<dbReference type="OrthoDB" id="9808360at2"/>
<keyword evidence="2" id="KW-1185">Reference proteome</keyword>
<dbReference type="PROSITE" id="PS01332">
    <property type="entry name" value="HTH_RRF2_1"/>
    <property type="match status" value="1"/>
</dbReference>
<dbReference type="PANTHER" id="PTHR33221:SF15">
    <property type="entry name" value="HTH-TYPE TRANSCRIPTIONAL REGULATOR YWGB-RELATED"/>
    <property type="match status" value="1"/>
</dbReference>
<dbReference type="Pfam" id="PF02082">
    <property type="entry name" value="Rrf2"/>
    <property type="match status" value="1"/>
</dbReference>
<dbReference type="Gene3D" id="1.10.10.10">
    <property type="entry name" value="Winged helix-like DNA-binding domain superfamily/Winged helix DNA-binding domain"/>
    <property type="match status" value="1"/>
</dbReference>
<dbReference type="NCBIfam" id="TIGR00738">
    <property type="entry name" value="rrf2_super"/>
    <property type="match status" value="1"/>
</dbReference>
<dbReference type="EMBL" id="FRAU01000001">
    <property type="protein sequence ID" value="SHK10155.1"/>
    <property type="molecule type" value="Genomic_DNA"/>
</dbReference>
<dbReference type="PANTHER" id="PTHR33221">
    <property type="entry name" value="WINGED HELIX-TURN-HELIX TRANSCRIPTIONAL REGULATOR, RRF2 FAMILY"/>
    <property type="match status" value="1"/>
</dbReference>
<proteinExistence type="predicted"/>
<dbReference type="GO" id="GO:0003700">
    <property type="term" value="F:DNA-binding transcription factor activity"/>
    <property type="evidence" value="ECO:0007669"/>
    <property type="project" value="TreeGrafter"/>
</dbReference>
<dbReference type="InterPro" id="IPR036388">
    <property type="entry name" value="WH-like_DNA-bd_sf"/>
</dbReference>